<keyword evidence="3" id="KW-0732">Signal</keyword>
<keyword evidence="5" id="KW-1185">Reference proteome</keyword>
<proteinExistence type="predicted"/>
<name>A0A7W8QKP4_9ACTN</name>
<feature type="transmembrane region" description="Helical" evidence="2">
    <location>
        <begin position="210"/>
        <end position="230"/>
    </location>
</feature>
<reference evidence="4 5" key="1">
    <citation type="submission" date="2020-08" db="EMBL/GenBank/DDBJ databases">
        <title>Sequencing the genomes of 1000 actinobacteria strains.</title>
        <authorList>
            <person name="Klenk H.-P."/>
        </authorList>
    </citation>
    <scope>NUCLEOTIDE SEQUENCE [LARGE SCALE GENOMIC DNA]</scope>
    <source>
        <strain evidence="4 5">DSM 44551</strain>
    </source>
</reference>
<protein>
    <recommendedName>
        <fullName evidence="6">DUF4350 domain-containing protein</fullName>
    </recommendedName>
</protein>
<keyword evidence="2" id="KW-0812">Transmembrane</keyword>
<gene>
    <name evidence="4" type="ORF">HDA36_002134</name>
</gene>
<dbReference type="Proteomes" id="UP000572635">
    <property type="component" value="Unassembled WGS sequence"/>
</dbReference>
<dbReference type="RefSeq" id="WP_184391668.1">
    <property type="nucleotide sequence ID" value="NZ_BAAAJD010000126.1"/>
</dbReference>
<evidence type="ECO:0000256" key="3">
    <source>
        <dbReference type="SAM" id="SignalP"/>
    </source>
</evidence>
<keyword evidence="2" id="KW-0472">Membrane</keyword>
<feature type="transmembrane region" description="Helical" evidence="2">
    <location>
        <begin position="493"/>
        <end position="515"/>
    </location>
</feature>
<feature type="region of interest" description="Disordered" evidence="1">
    <location>
        <begin position="455"/>
        <end position="480"/>
    </location>
</feature>
<organism evidence="4 5">
    <name type="scientific">Nocardiopsis composta</name>
    <dbReference type="NCBI Taxonomy" id="157465"/>
    <lineage>
        <taxon>Bacteria</taxon>
        <taxon>Bacillati</taxon>
        <taxon>Actinomycetota</taxon>
        <taxon>Actinomycetes</taxon>
        <taxon>Streptosporangiales</taxon>
        <taxon>Nocardiopsidaceae</taxon>
        <taxon>Nocardiopsis</taxon>
    </lineage>
</organism>
<feature type="transmembrane region" description="Helical" evidence="2">
    <location>
        <begin position="250"/>
        <end position="274"/>
    </location>
</feature>
<dbReference type="AlphaFoldDB" id="A0A7W8QKP4"/>
<feature type="compositionally biased region" description="Pro residues" evidence="1">
    <location>
        <begin position="465"/>
        <end position="475"/>
    </location>
</feature>
<evidence type="ECO:0000256" key="1">
    <source>
        <dbReference type="SAM" id="MobiDB-lite"/>
    </source>
</evidence>
<evidence type="ECO:0000313" key="4">
    <source>
        <dbReference type="EMBL" id="MBB5432050.1"/>
    </source>
</evidence>
<evidence type="ECO:0000313" key="5">
    <source>
        <dbReference type="Proteomes" id="UP000572635"/>
    </source>
</evidence>
<accession>A0A7W8QKP4</accession>
<evidence type="ECO:0008006" key="6">
    <source>
        <dbReference type="Google" id="ProtNLM"/>
    </source>
</evidence>
<comment type="caution">
    <text evidence="4">The sequence shown here is derived from an EMBL/GenBank/DDBJ whole genome shotgun (WGS) entry which is preliminary data.</text>
</comment>
<feature type="chain" id="PRO_5038445246" description="DUF4350 domain-containing protein" evidence="3">
    <location>
        <begin position="32"/>
        <end position="706"/>
    </location>
</feature>
<dbReference type="EMBL" id="JACHDB010000001">
    <property type="protein sequence ID" value="MBB5432050.1"/>
    <property type="molecule type" value="Genomic_DNA"/>
</dbReference>
<keyword evidence="2" id="KW-1133">Transmembrane helix</keyword>
<sequence>MARMRPFNGAAAVLLAALVTLLAPGAPAAHADGPGTDRTPAAFFAERLTEDPEGSAVYVSDALAGAYDTEALDAELHRVFDRLDVPYYVVAAPSPSSYSASEAPVSALMDRVGEDGLYVLISPGPGMVEASARGVDLPAKEAARKILYDTDVRSDPGIDEVARAFTAELTDSAVARQGADPNQDRPRTEEPWEFLPSALNPGRSTGAGNLGLLCGALGSTAGLLLLGFAVRRSGRKKERPAPRGKKKRPLPLRAAAVVAGAPLPVVGAVAAMVLPVAGGAVLTHAVGDDVTAYETARLKQAGEGVRRGEDERFLSEPPYVRDTSRVERIAAGLEKSGFYLDPMAASALAPDEEEDLAERAAGAGVPVRMAVVPMDTADESGGDPEILAHALHSVAGEDAVYIVAAAGKGGYGVQAVPFGAGPDEYDLRDRMDRELGEGAEASTAEALGAMLTAVEQGDPDGSETFPPPEPYLPDPPDPEQGRPYMADYFGDGAAPGFVLLGPLLIALIGAAWWALDRFAPFPVRRTGGLTARDVPAGADLGDPDAPRRPGRAVLNRMFDRECAELKKAVEEVGEGHRRYPEAMSALDAALLLAEEEHDELDLVGLVVLLRTARGRLRGTPAADRPVCGINPLHGPAQGRGRGRAPSAFCPACARLTPKERAERVLRVRVDGAVLPHTEADRFWAATGYGADGTDLADEVRSRLGVR</sequence>
<evidence type="ECO:0000256" key="2">
    <source>
        <dbReference type="SAM" id="Phobius"/>
    </source>
</evidence>
<feature type="signal peptide" evidence="3">
    <location>
        <begin position="1"/>
        <end position="31"/>
    </location>
</feature>